<keyword evidence="2" id="KW-1185">Reference proteome</keyword>
<evidence type="ECO:0000313" key="1">
    <source>
        <dbReference type="EMBL" id="GBP11142.1"/>
    </source>
</evidence>
<gene>
    <name evidence="1" type="ORF">EVAR_5980_1</name>
</gene>
<reference evidence="1 2" key="1">
    <citation type="journal article" date="2019" name="Commun. Biol.">
        <title>The bagworm genome reveals a unique fibroin gene that provides high tensile strength.</title>
        <authorList>
            <person name="Kono N."/>
            <person name="Nakamura H."/>
            <person name="Ohtoshi R."/>
            <person name="Tomita M."/>
            <person name="Numata K."/>
            <person name="Arakawa K."/>
        </authorList>
    </citation>
    <scope>NUCLEOTIDE SEQUENCE [LARGE SCALE GENOMIC DNA]</scope>
</reference>
<dbReference type="EMBL" id="BGZK01000045">
    <property type="protein sequence ID" value="GBP11142.1"/>
    <property type="molecule type" value="Genomic_DNA"/>
</dbReference>
<sequence length="159" mass="17683">MLRRKDRERPILLHHNNMYIAHAANKIKISSFVVNTHRTPKLHILSRSGRGVIGLRPRLINVKQARRLGQSVSAAFPHSGWSWCDAGAHTPPRHRAGEALIEFALPVRGWAGGPPSGPGRRAYIKSPPSSSWLVILAEAASQTRTQPLVRREHTNNSHV</sequence>
<organism evidence="1 2">
    <name type="scientific">Eumeta variegata</name>
    <name type="common">Bagworm moth</name>
    <name type="synonym">Eumeta japonica</name>
    <dbReference type="NCBI Taxonomy" id="151549"/>
    <lineage>
        <taxon>Eukaryota</taxon>
        <taxon>Metazoa</taxon>
        <taxon>Ecdysozoa</taxon>
        <taxon>Arthropoda</taxon>
        <taxon>Hexapoda</taxon>
        <taxon>Insecta</taxon>
        <taxon>Pterygota</taxon>
        <taxon>Neoptera</taxon>
        <taxon>Endopterygota</taxon>
        <taxon>Lepidoptera</taxon>
        <taxon>Glossata</taxon>
        <taxon>Ditrysia</taxon>
        <taxon>Tineoidea</taxon>
        <taxon>Psychidae</taxon>
        <taxon>Oiketicinae</taxon>
        <taxon>Eumeta</taxon>
    </lineage>
</organism>
<comment type="caution">
    <text evidence="1">The sequence shown here is derived from an EMBL/GenBank/DDBJ whole genome shotgun (WGS) entry which is preliminary data.</text>
</comment>
<name>A0A4C1T9M3_EUMVA</name>
<accession>A0A4C1T9M3</accession>
<dbReference type="AlphaFoldDB" id="A0A4C1T9M3"/>
<protein>
    <submittedName>
        <fullName evidence="1">Uncharacterized protein</fullName>
    </submittedName>
</protein>
<proteinExistence type="predicted"/>
<dbReference type="Proteomes" id="UP000299102">
    <property type="component" value="Unassembled WGS sequence"/>
</dbReference>
<evidence type="ECO:0000313" key="2">
    <source>
        <dbReference type="Proteomes" id="UP000299102"/>
    </source>
</evidence>